<dbReference type="EnsemblMetazoa" id="GBRI031611-RA">
    <property type="protein sequence ID" value="GBRI031611-PA"/>
    <property type="gene ID" value="GBRI031611"/>
</dbReference>
<protein>
    <submittedName>
        <fullName evidence="2">Uncharacterized protein</fullName>
    </submittedName>
</protein>
<proteinExistence type="predicted"/>
<reference evidence="3" key="1">
    <citation type="submission" date="2014-03" db="EMBL/GenBank/DDBJ databases">
        <authorList>
            <person name="Aksoy S."/>
            <person name="Warren W."/>
            <person name="Wilson R.K."/>
        </authorList>
    </citation>
    <scope>NUCLEOTIDE SEQUENCE [LARGE SCALE GENOMIC DNA]</scope>
    <source>
        <strain evidence="3">IAEA</strain>
    </source>
</reference>
<organism evidence="2 3">
    <name type="scientific">Glossina brevipalpis</name>
    <dbReference type="NCBI Taxonomy" id="37001"/>
    <lineage>
        <taxon>Eukaryota</taxon>
        <taxon>Metazoa</taxon>
        <taxon>Ecdysozoa</taxon>
        <taxon>Arthropoda</taxon>
        <taxon>Hexapoda</taxon>
        <taxon>Insecta</taxon>
        <taxon>Pterygota</taxon>
        <taxon>Neoptera</taxon>
        <taxon>Endopterygota</taxon>
        <taxon>Diptera</taxon>
        <taxon>Brachycera</taxon>
        <taxon>Muscomorpha</taxon>
        <taxon>Hippoboscoidea</taxon>
        <taxon>Glossinidae</taxon>
        <taxon>Glossina</taxon>
    </lineage>
</organism>
<keyword evidence="1" id="KW-0472">Membrane</keyword>
<keyword evidence="1" id="KW-0812">Transmembrane</keyword>
<keyword evidence="3" id="KW-1185">Reference proteome</keyword>
<dbReference type="Proteomes" id="UP000091820">
    <property type="component" value="Unassembled WGS sequence"/>
</dbReference>
<evidence type="ECO:0000313" key="3">
    <source>
        <dbReference type="Proteomes" id="UP000091820"/>
    </source>
</evidence>
<dbReference type="VEuPathDB" id="VectorBase:GBRI031611"/>
<reference evidence="2" key="2">
    <citation type="submission" date="2020-05" db="UniProtKB">
        <authorList>
            <consortium name="EnsemblMetazoa"/>
        </authorList>
    </citation>
    <scope>IDENTIFICATION</scope>
    <source>
        <strain evidence="2">IAEA</strain>
    </source>
</reference>
<evidence type="ECO:0000313" key="2">
    <source>
        <dbReference type="EnsemblMetazoa" id="GBRI031611-PA"/>
    </source>
</evidence>
<evidence type="ECO:0000256" key="1">
    <source>
        <dbReference type="SAM" id="Phobius"/>
    </source>
</evidence>
<name>A0A1A9WTR4_9MUSC</name>
<dbReference type="AlphaFoldDB" id="A0A1A9WTR4"/>
<keyword evidence="1" id="KW-1133">Transmembrane helix</keyword>
<accession>A0A1A9WTR4</accession>
<sequence>MQIKVERLFDCSVVMLNEFHCVKIRSEGKTLANINGLLSLRNHFVILITLERQTKKTKCISVRSTLDHVFKYCTPANAVLHVLISENFQRAALSCYDNSDHNPVVNHKFLNPFLFLFFSIFSCFFLFFFSSLF</sequence>
<feature type="transmembrane region" description="Helical" evidence="1">
    <location>
        <begin position="113"/>
        <end position="132"/>
    </location>
</feature>